<keyword evidence="1" id="KW-1133">Transmembrane helix</keyword>
<comment type="caution">
    <text evidence="2">The sequence shown here is derived from an EMBL/GenBank/DDBJ whole genome shotgun (WGS) entry which is preliminary data.</text>
</comment>
<evidence type="ECO:0000313" key="3">
    <source>
        <dbReference type="Proteomes" id="UP000540506"/>
    </source>
</evidence>
<proteinExistence type="predicted"/>
<gene>
    <name evidence="2" type="ORF">FHR34_002208</name>
</gene>
<dbReference type="EMBL" id="JACHJV010000001">
    <property type="protein sequence ID" value="MBB4923215.1"/>
    <property type="molecule type" value="Genomic_DNA"/>
</dbReference>
<dbReference type="Proteomes" id="UP000540506">
    <property type="component" value="Unassembled WGS sequence"/>
</dbReference>
<evidence type="ECO:0000313" key="2">
    <source>
        <dbReference type="EMBL" id="MBB4923215.1"/>
    </source>
</evidence>
<dbReference type="AlphaFoldDB" id="A0A7W7R0J2"/>
<reference evidence="2 3" key="1">
    <citation type="submission" date="2020-08" db="EMBL/GenBank/DDBJ databases">
        <title>Sequencing the genomes of 1000 actinobacteria strains.</title>
        <authorList>
            <person name="Klenk H.-P."/>
        </authorList>
    </citation>
    <scope>NUCLEOTIDE SEQUENCE [LARGE SCALE GENOMIC DNA]</scope>
    <source>
        <strain evidence="2 3">DSM 41654</strain>
    </source>
</reference>
<protein>
    <submittedName>
        <fullName evidence="2">Uncharacterized protein</fullName>
    </submittedName>
</protein>
<keyword evidence="3" id="KW-1185">Reference proteome</keyword>
<accession>A0A7W7R0J2</accession>
<keyword evidence="1" id="KW-0472">Membrane</keyword>
<evidence type="ECO:0000256" key="1">
    <source>
        <dbReference type="SAM" id="Phobius"/>
    </source>
</evidence>
<dbReference type="RefSeq" id="WP_184943627.1">
    <property type="nucleotide sequence ID" value="NZ_JACHJV010000001.1"/>
</dbReference>
<name>A0A7W7R0J2_KITKI</name>
<feature type="transmembrane region" description="Helical" evidence="1">
    <location>
        <begin position="50"/>
        <end position="75"/>
    </location>
</feature>
<organism evidence="2 3">
    <name type="scientific">Kitasatospora kifunensis</name>
    <name type="common">Streptomyces kifunensis</name>
    <dbReference type="NCBI Taxonomy" id="58351"/>
    <lineage>
        <taxon>Bacteria</taxon>
        <taxon>Bacillati</taxon>
        <taxon>Actinomycetota</taxon>
        <taxon>Actinomycetes</taxon>
        <taxon>Kitasatosporales</taxon>
        <taxon>Streptomycetaceae</taxon>
        <taxon>Kitasatospora</taxon>
    </lineage>
</organism>
<keyword evidence="1" id="KW-0812">Transmembrane</keyword>
<sequence length="104" mass="10537">MDESTGSPAVWESAKVAAVSGATPRWFALTGLAAATAGPIAAGLQGNPTVAAISATPSLVLGLAFFVGVICPAIWSRKAQRQKAALNVMNALLGRNPGSAYKRT</sequence>
<feature type="transmembrane region" description="Helical" evidence="1">
    <location>
        <begin position="26"/>
        <end position="44"/>
    </location>
</feature>